<keyword evidence="11" id="KW-1185">Reference proteome</keyword>
<evidence type="ECO:0000256" key="6">
    <source>
        <dbReference type="ARBA" id="ARBA00022840"/>
    </source>
</evidence>
<dbReference type="SUPFAM" id="SSF111331">
    <property type="entry name" value="NAD kinase/diacylglycerol kinase-like"/>
    <property type="match status" value="1"/>
</dbReference>
<comment type="cofactor">
    <cofactor evidence="1">
        <name>Mg(2+)</name>
        <dbReference type="ChEBI" id="CHEBI:18420"/>
    </cofactor>
</comment>
<dbReference type="Pfam" id="PF00781">
    <property type="entry name" value="DAGK_cat"/>
    <property type="match status" value="1"/>
</dbReference>
<reference evidence="10 11" key="1">
    <citation type="submission" date="2014-01" db="EMBL/GenBank/DDBJ databases">
        <title>Actinotalea ferrariae CF5-4.</title>
        <authorList>
            <person name="Chen F."/>
            <person name="Li Y."/>
            <person name="Wang G."/>
        </authorList>
    </citation>
    <scope>NUCLEOTIDE SEQUENCE [LARGE SCALE GENOMIC DNA]</scope>
    <source>
        <strain evidence="10 11">CF5-4</strain>
    </source>
</reference>
<evidence type="ECO:0000256" key="2">
    <source>
        <dbReference type="ARBA" id="ARBA00005983"/>
    </source>
</evidence>
<dbReference type="PROSITE" id="PS50146">
    <property type="entry name" value="DAGK"/>
    <property type="match status" value="1"/>
</dbReference>
<dbReference type="EMBL" id="AXCW01000111">
    <property type="protein sequence ID" value="EYR63236.1"/>
    <property type="molecule type" value="Genomic_DNA"/>
</dbReference>
<keyword evidence="7" id="KW-0443">Lipid metabolism</keyword>
<comment type="caution">
    <text evidence="10">The sequence shown here is derived from an EMBL/GenBank/DDBJ whole genome shotgun (WGS) entry which is preliminary data.</text>
</comment>
<accession>A0A021VQ09</accession>
<sequence>MRLGVVVNPTAGHGRGARRGGRFVEAARRRGHTVLDLSGPDAASAVQRARQAVVDGLDALVVVGGDGMVHLGAGVVAGTDLPLGVVPAGSGNDIARVNGLALHDPAAALTTVERALGRGAEGGRALDAVSVGPPGYAQREWYLGVLSCGIDAAVNARANTLTWPRGTARYVRALMTELRSFRPYGYRLTLDDGTTWESTGTLVAVANAPQFGGGMRIAPDARMDDGLLDVLVAGPLSRAELLAVFPRVFTGGHVTHPACTVLRSRSVLVEPSPLGPVPPVAYADGERLGPLPMLAEAVPGAVRLLA</sequence>
<dbReference type="InterPro" id="IPR016064">
    <property type="entry name" value="NAD/diacylglycerol_kinase_sf"/>
</dbReference>
<dbReference type="InterPro" id="IPR017438">
    <property type="entry name" value="ATP-NAD_kinase_N"/>
</dbReference>
<keyword evidence="7" id="KW-0594">Phospholipid biosynthesis</keyword>
<keyword evidence="5 10" id="KW-0418">Kinase</keyword>
<dbReference type="Gene3D" id="3.40.50.10330">
    <property type="entry name" value="Probable inorganic polyphosphate/atp-NAD kinase, domain 1"/>
    <property type="match status" value="1"/>
</dbReference>
<dbReference type="Pfam" id="PF19279">
    <property type="entry name" value="YegS_C"/>
    <property type="match status" value="1"/>
</dbReference>
<evidence type="ECO:0000256" key="5">
    <source>
        <dbReference type="ARBA" id="ARBA00022777"/>
    </source>
</evidence>
<proteinExistence type="inferred from homology"/>
<evidence type="ECO:0000313" key="11">
    <source>
        <dbReference type="Proteomes" id="UP000019753"/>
    </source>
</evidence>
<dbReference type="Proteomes" id="UP000019753">
    <property type="component" value="Unassembled WGS sequence"/>
</dbReference>
<comment type="similarity">
    <text evidence="2">Belongs to the diacylglycerol/lipid kinase family.</text>
</comment>
<dbReference type="PANTHER" id="PTHR12358:SF54">
    <property type="entry name" value="SPHINGOSINE KINASE RELATED PROTEIN"/>
    <property type="match status" value="1"/>
</dbReference>
<keyword evidence="7" id="KW-0444">Lipid biosynthesis</keyword>
<keyword evidence="4" id="KW-0547">Nucleotide-binding</keyword>
<protein>
    <submittedName>
        <fullName evidence="10">Diacylglycerol kinase</fullName>
    </submittedName>
</protein>
<dbReference type="GO" id="GO:0005524">
    <property type="term" value="F:ATP binding"/>
    <property type="evidence" value="ECO:0007669"/>
    <property type="project" value="UniProtKB-KW"/>
</dbReference>
<feature type="domain" description="DAGKc" evidence="9">
    <location>
        <begin position="1"/>
        <end position="134"/>
    </location>
</feature>
<dbReference type="InterPro" id="IPR050187">
    <property type="entry name" value="Lipid_Phosphate_FormReg"/>
</dbReference>
<keyword evidence="8" id="KW-1208">Phospholipid metabolism</keyword>
<keyword evidence="6" id="KW-0067">ATP-binding</keyword>
<dbReference type="InterPro" id="IPR045540">
    <property type="entry name" value="YegS/DAGK_C"/>
</dbReference>
<dbReference type="PANTHER" id="PTHR12358">
    <property type="entry name" value="SPHINGOSINE KINASE"/>
    <property type="match status" value="1"/>
</dbReference>
<dbReference type="GO" id="GO:0008654">
    <property type="term" value="P:phospholipid biosynthetic process"/>
    <property type="evidence" value="ECO:0007669"/>
    <property type="project" value="UniProtKB-KW"/>
</dbReference>
<dbReference type="GO" id="GO:0016301">
    <property type="term" value="F:kinase activity"/>
    <property type="evidence" value="ECO:0007669"/>
    <property type="project" value="UniProtKB-KW"/>
</dbReference>
<name>A0A021VQ09_9CELL</name>
<dbReference type="Gene3D" id="2.60.200.40">
    <property type="match status" value="1"/>
</dbReference>
<dbReference type="SMART" id="SM00046">
    <property type="entry name" value="DAGKc"/>
    <property type="match status" value="1"/>
</dbReference>
<evidence type="ECO:0000256" key="3">
    <source>
        <dbReference type="ARBA" id="ARBA00022679"/>
    </source>
</evidence>
<evidence type="ECO:0000256" key="1">
    <source>
        <dbReference type="ARBA" id="ARBA00001946"/>
    </source>
</evidence>
<evidence type="ECO:0000259" key="9">
    <source>
        <dbReference type="PROSITE" id="PS50146"/>
    </source>
</evidence>
<gene>
    <name evidence="10" type="ORF">N866_01835</name>
</gene>
<evidence type="ECO:0000313" key="10">
    <source>
        <dbReference type="EMBL" id="EYR63236.1"/>
    </source>
</evidence>
<evidence type="ECO:0000256" key="4">
    <source>
        <dbReference type="ARBA" id="ARBA00022741"/>
    </source>
</evidence>
<dbReference type="InterPro" id="IPR001206">
    <property type="entry name" value="Diacylglycerol_kinase_cat_dom"/>
</dbReference>
<evidence type="ECO:0000256" key="8">
    <source>
        <dbReference type="ARBA" id="ARBA00023264"/>
    </source>
</evidence>
<evidence type="ECO:0000256" key="7">
    <source>
        <dbReference type="ARBA" id="ARBA00023209"/>
    </source>
</evidence>
<organism evidence="10 11">
    <name type="scientific">Actinotalea ferrariae CF5-4</name>
    <dbReference type="NCBI Taxonomy" id="948458"/>
    <lineage>
        <taxon>Bacteria</taxon>
        <taxon>Bacillati</taxon>
        <taxon>Actinomycetota</taxon>
        <taxon>Actinomycetes</taxon>
        <taxon>Micrococcales</taxon>
        <taxon>Cellulomonadaceae</taxon>
        <taxon>Actinotalea</taxon>
    </lineage>
</organism>
<dbReference type="AlphaFoldDB" id="A0A021VQ09"/>
<keyword evidence="3" id="KW-0808">Transferase</keyword>